<accession>A0A9I9EJA5</accession>
<organism evidence="1">
    <name type="scientific">Cucumis melo</name>
    <name type="common">Muskmelon</name>
    <dbReference type="NCBI Taxonomy" id="3656"/>
    <lineage>
        <taxon>Eukaryota</taxon>
        <taxon>Viridiplantae</taxon>
        <taxon>Streptophyta</taxon>
        <taxon>Embryophyta</taxon>
        <taxon>Tracheophyta</taxon>
        <taxon>Spermatophyta</taxon>
        <taxon>Magnoliopsida</taxon>
        <taxon>eudicotyledons</taxon>
        <taxon>Gunneridae</taxon>
        <taxon>Pentapetalae</taxon>
        <taxon>rosids</taxon>
        <taxon>fabids</taxon>
        <taxon>Cucurbitales</taxon>
        <taxon>Cucurbitaceae</taxon>
        <taxon>Benincaseae</taxon>
        <taxon>Cucumis</taxon>
    </lineage>
</organism>
<sequence length="70" mass="8247">MIRELGRKGYSFVNGILEHGKHKLLFSSFLSDYDEMMDWIELSSLFFWKLLFLVLFPVNPMHNAEIPPSI</sequence>
<proteinExistence type="predicted"/>
<name>A0A9I9EJA5_CUCME</name>
<dbReference type="Gramene" id="MELO3C034201.2.1">
    <property type="protein sequence ID" value="MELO3C034201.2.1"/>
    <property type="gene ID" value="MELO3C034201.2"/>
</dbReference>
<evidence type="ECO:0000313" key="1">
    <source>
        <dbReference type="EnsemblPlants" id="MELO3C034201.2.1"/>
    </source>
</evidence>
<dbReference type="EnsemblPlants" id="MELO3C034201.2.1">
    <property type="protein sequence ID" value="MELO3C034201.2.1"/>
    <property type="gene ID" value="MELO3C034201.2"/>
</dbReference>
<protein>
    <submittedName>
        <fullName evidence="1">Uncharacterized protein</fullName>
    </submittedName>
</protein>
<dbReference type="AlphaFoldDB" id="A0A9I9EJA5"/>
<reference evidence="1" key="1">
    <citation type="submission" date="2023-03" db="UniProtKB">
        <authorList>
            <consortium name="EnsemblPlants"/>
        </authorList>
    </citation>
    <scope>IDENTIFICATION</scope>
</reference>